<keyword evidence="2" id="KW-0238">DNA-binding</keyword>
<gene>
    <name evidence="2" type="ORF">JOF28_001031</name>
</gene>
<dbReference type="GO" id="GO:0006950">
    <property type="term" value="P:response to stress"/>
    <property type="evidence" value="ECO:0007669"/>
    <property type="project" value="TreeGrafter"/>
</dbReference>
<dbReference type="RefSeq" id="WP_209704806.1">
    <property type="nucleotide sequence ID" value="NZ_JAFIDA010000001.1"/>
</dbReference>
<protein>
    <submittedName>
        <fullName evidence="2">DNA-binding MarR family transcriptional regulator</fullName>
    </submittedName>
</protein>
<dbReference type="Gene3D" id="1.10.10.10">
    <property type="entry name" value="Winged helix-like DNA-binding domain superfamily/Winged helix DNA-binding domain"/>
    <property type="match status" value="1"/>
</dbReference>
<dbReference type="GO" id="GO:0003677">
    <property type="term" value="F:DNA binding"/>
    <property type="evidence" value="ECO:0007669"/>
    <property type="project" value="UniProtKB-KW"/>
</dbReference>
<proteinExistence type="predicted"/>
<evidence type="ECO:0000313" key="2">
    <source>
        <dbReference type="EMBL" id="MBP1325799.1"/>
    </source>
</evidence>
<dbReference type="EMBL" id="JAFIDA010000001">
    <property type="protein sequence ID" value="MBP1325799.1"/>
    <property type="molecule type" value="Genomic_DNA"/>
</dbReference>
<organism evidence="2 3">
    <name type="scientific">Leucobacter exalbidus</name>
    <dbReference type="NCBI Taxonomy" id="662960"/>
    <lineage>
        <taxon>Bacteria</taxon>
        <taxon>Bacillati</taxon>
        <taxon>Actinomycetota</taxon>
        <taxon>Actinomycetes</taxon>
        <taxon>Micrococcales</taxon>
        <taxon>Microbacteriaceae</taxon>
        <taxon>Leucobacter</taxon>
    </lineage>
</organism>
<dbReference type="PANTHER" id="PTHR33164">
    <property type="entry name" value="TRANSCRIPTIONAL REGULATOR, MARR FAMILY"/>
    <property type="match status" value="1"/>
</dbReference>
<dbReference type="InterPro" id="IPR036390">
    <property type="entry name" value="WH_DNA-bd_sf"/>
</dbReference>
<evidence type="ECO:0000313" key="3">
    <source>
        <dbReference type="Proteomes" id="UP000675163"/>
    </source>
</evidence>
<name>A0A940T3I8_9MICO</name>
<dbReference type="SUPFAM" id="SSF46785">
    <property type="entry name" value="Winged helix' DNA-binding domain"/>
    <property type="match status" value="1"/>
</dbReference>
<dbReference type="AlphaFoldDB" id="A0A940T3I8"/>
<dbReference type="InterPro" id="IPR039422">
    <property type="entry name" value="MarR/SlyA-like"/>
</dbReference>
<dbReference type="PANTHER" id="PTHR33164:SF57">
    <property type="entry name" value="MARR-FAMILY TRANSCRIPTIONAL REGULATOR"/>
    <property type="match status" value="1"/>
</dbReference>
<dbReference type="GO" id="GO:0003700">
    <property type="term" value="F:DNA-binding transcription factor activity"/>
    <property type="evidence" value="ECO:0007669"/>
    <property type="project" value="InterPro"/>
</dbReference>
<dbReference type="InterPro" id="IPR000835">
    <property type="entry name" value="HTH_MarR-typ"/>
</dbReference>
<evidence type="ECO:0000259" key="1">
    <source>
        <dbReference type="SMART" id="SM00347"/>
    </source>
</evidence>
<dbReference type="Pfam" id="PF12802">
    <property type="entry name" value="MarR_2"/>
    <property type="match status" value="1"/>
</dbReference>
<reference evidence="2" key="1">
    <citation type="submission" date="2021-02" db="EMBL/GenBank/DDBJ databases">
        <title>Sequencing the genomes of 1000 actinobacteria strains.</title>
        <authorList>
            <person name="Klenk H.-P."/>
        </authorList>
    </citation>
    <scope>NUCLEOTIDE SEQUENCE</scope>
    <source>
        <strain evidence="2">DSM 22850</strain>
    </source>
</reference>
<keyword evidence="3" id="KW-1185">Reference proteome</keyword>
<accession>A0A940T3I8</accession>
<sequence>MSTDPISAIEFETLAFTRHITAAVGRARRDELVLEGSAYTLMTLLEAGGPASISTLSDITGLDASTLNRQTAALLRDGHVERIADPDGGIARIFRLTFAGNIALEYEQSHSRAALARTLAGWTPDEHAELARVLRRFNETTEQNYPKPWPRDTP</sequence>
<comment type="caution">
    <text evidence="2">The sequence shown here is derived from an EMBL/GenBank/DDBJ whole genome shotgun (WGS) entry which is preliminary data.</text>
</comment>
<dbReference type="SMART" id="SM00347">
    <property type="entry name" value="HTH_MARR"/>
    <property type="match status" value="1"/>
</dbReference>
<feature type="domain" description="HTH marR-type" evidence="1">
    <location>
        <begin position="27"/>
        <end position="127"/>
    </location>
</feature>
<dbReference type="Proteomes" id="UP000675163">
    <property type="component" value="Unassembled WGS sequence"/>
</dbReference>
<dbReference type="InterPro" id="IPR036388">
    <property type="entry name" value="WH-like_DNA-bd_sf"/>
</dbReference>